<dbReference type="Gene3D" id="3.40.190.10">
    <property type="entry name" value="Periplasmic binding protein-like II"/>
    <property type="match status" value="2"/>
</dbReference>
<gene>
    <name evidence="3" type="ORF">TH25_16710</name>
</gene>
<dbReference type="SMART" id="SM00062">
    <property type="entry name" value="PBPb"/>
    <property type="match status" value="1"/>
</dbReference>
<dbReference type="Pfam" id="PF00497">
    <property type="entry name" value="SBP_bac_3"/>
    <property type="match status" value="1"/>
</dbReference>
<sequence length="250" mass="28258">MPTPPVIAVRRQGPNAEKCTKLRASGAGGWEPVTYLDNRKVARGVAVDILQEFAGQNRLEAEIDLSIPWNRGMLMLANGEIDVMAGAYFTQERDTKFLYSRPFASDDVMVFQNANHTFKVKEVGDLIHRRGARPQGGSYGDFLDDYATDYLDIIFSPTGNRILDLLINQRVDYVMLGRYDGLANIANDRIGRQIHMVEMPLVKNPVMFMFSRKSPCLELVPQLNHFITELEKTGRLMEMTKIHLPAVPQN</sequence>
<feature type="domain" description="Solute-binding protein family 3/N-terminal" evidence="2">
    <location>
        <begin position="21"/>
        <end position="247"/>
    </location>
</feature>
<comment type="caution">
    <text evidence="3">The sequence shown here is derived from an EMBL/GenBank/DDBJ whole genome shotgun (WGS) entry which is preliminary data.</text>
</comment>
<dbReference type="EMBL" id="JPWH01000014">
    <property type="protein sequence ID" value="RCK46498.1"/>
    <property type="molecule type" value="Genomic_DNA"/>
</dbReference>
<evidence type="ECO:0000256" key="1">
    <source>
        <dbReference type="ARBA" id="ARBA00022729"/>
    </source>
</evidence>
<organism evidence="3 4">
    <name type="scientific">Thalassospira profundimaris</name>
    <dbReference type="NCBI Taxonomy" id="502049"/>
    <lineage>
        <taxon>Bacteria</taxon>
        <taxon>Pseudomonadati</taxon>
        <taxon>Pseudomonadota</taxon>
        <taxon>Alphaproteobacteria</taxon>
        <taxon>Rhodospirillales</taxon>
        <taxon>Thalassospiraceae</taxon>
        <taxon>Thalassospira</taxon>
    </lineage>
</organism>
<name>A0A367WYM5_9PROT</name>
<protein>
    <recommendedName>
        <fullName evidence="2">Solute-binding protein family 3/N-terminal domain-containing protein</fullName>
    </recommendedName>
</protein>
<evidence type="ECO:0000313" key="3">
    <source>
        <dbReference type="EMBL" id="RCK46498.1"/>
    </source>
</evidence>
<reference evidence="3 4" key="1">
    <citation type="submission" date="2014-07" db="EMBL/GenBank/DDBJ databases">
        <title>Draft genome sequence of Thalassospira profundimaris S25-3-2.</title>
        <authorList>
            <person name="Lai Q."/>
            <person name="Shao Z."/>
        </authorList>
    </citation>
    <scope>NUCLEOTIDE SEQUENCE [LARGE SCALE GENOMIC DNA]</scope>
    <source>
        <strain evidence="3 4">S25-3-2</strain>
    </source>
</reference>
<evidence type="ECO:0000259" key="2">
    <source>
        <dbReference type="SMART" id="SM00062"/>
    </source>
</evidence>
<dbReference type="Proteomes" id="UP000252517">
    <property type="component" value="Unassembled WGS sequence"/>
</dbReference>
<proteinExistence type="predicted"/>
<keyword evidence="1" id="KW-0732">Signal</keyword>
<dbReference type="SUPFAM" id="SSF53850">
    <property type="entry name" value="Periplasmic binding protein-like II"/>
    <property type="match status" value="1"/>
</dbReference>
<dbReference type="PANTHER" id="PTHR35936:SF35">
    <property type="entry name" value="L-CYSTINE-BINDING PROTEIN TCYJ"/>
    <property type="match status" value="1"/>
</dbReference>
<dbReference type="PANTHER" id="PTHR35936">
    <property type="entry name" value="MEMBRANE-BOUND LYTIC MUREIN TRANSGLYCOSYLASE F"/>
    <property type="match status" value="1"/>
</dbReference>
<accession>A0A367WYM5</accession>
<dbReference type="AlphaFoldDB" id="A0A367WYM5"/>
<evidence type="ECO:0000313" key="4">
    <source>
        <dbReference type="Proteomes" id="UP000252517"/>
    </source>
</evidence>
<dbReference type="InterPro" id="IPR001638">
    <property type="entry name" value="Solute-binding_3/MltF_N"/>
</dbReference>